<dbReference type="Proteomes" id="UP001216674">
    <property type="component" value="Unassembled WGS sequence"/>
</dbReference>
<proteinExistence type="predicted"/>
<reference evidence="2 3" key="1">
    <citation type="submission" date="2023-03" db="EMBL/GenBank/DDBJ databases">
        <title>Draft assemblies of triclosan tolerant bacteria isolated from returned activated sludge.</title>
        <authorList>
            <person name="Van Hamelsveld S."/>
        </authorList>
    </citation>
    <scope>NUCLEOTIDE SEQUENCE [LARGE SCALE GENOMIC DNA]</scope>
    <source>
        <strain evidence="2 3">GW210010_S58</strain>
    </source>
</reference>
<evidence type="ECO:0000313" key="2">
    <source>
        <dbReference type="EMBL" id="MDF3836188.1"/>
    </source>
</evidence>
<dbReference type="EMBL" id="JARJLM010000419">
    <property type="protein sequence ID" value="MDF3836188.1"/>
    <property type="molecule type" value="Genomic_DNA"/>
</dbReference>
<feature type="compositionally biased region" description="Low complexity" evidence="1">
    <location>
        <begin position="64"/>
        <end position="81"/>
    </location>
</feature>
<gene>
    <name evidence="2" type="ORF">P3W85_25020</name>
</gene>
<organism evidence="2 3">
    <name type="scientific">Cupriavidus basilensis</name>
    <dbReference type="NCBI Taxonomy" id="68895"/>
    <lineage>
        <taxon>Bacteria</taxon>
        <taxon>Pseudomonadati</taxon>
        <taxon>Pseudomonadota</taxon>
        <taxon>Betaproteobacteria</taxon>
        <taxon>Burkholderiales</taxon>
        <taxon>Burkholderiaceae</taxon>
        <taxon>Cupriavidus</taxon>
    </lineage>
</organism>
<sequence>MPGVPSDPTAMPAIEAILLPPPRPPVAAVPPRPVSPARKPLPAPSPAARPEPVPAEPAAPQAPPLLAAPGAGPAMASAAGETGNGVTAPAAASSPQAPPEDGARYAAPPSTMLHYSSFVNGVQNPDGLIRWQHDGAHYRLDVETRVLWFRFAFYSSGALGERGLAPERYEESRRNRKEAARFDHGAGTLVFEGRDKQVPLPAAVQDRFSVFLQLVGLVRGNPQRYATPGVTETFEVADTRDLEPMQVQYVGEEDVDTGHGPVHAKHFVRLPRHAGDSRRVEVWLAPSLQWLPVKLRQTEPDGTQIDLVHRDSEALH</sequence>
<name>A0ABT6AUX4_9BURK</name>
<feature type="compositionally biased region" description="Pro residues" evidence="1">
    <location>
        <begin position="19"/>
        <end position="63"/>
    </location>
</feature>
<keyword evidence="3" id="KW-1185">Reference proteome</keyword>
<evidence type="ECO:0000313" key="3">
    <source>
        <dbReference type="Proteomes" id="UP001216674"/>
    </source>
</evidence>
<comment type="caution">
    <text evidence="2">The sequence shown here is derived from an EMBL/GenBank/DDBJ whole genome shotgun (WGS) entry which is preliminary data.</text>
</comment>
<evidence type="ECO:0000256" key="1">
    <source>
        <dbReference type="SAM" id="MobiDB-lite"/>
    </source>
</evidence>
<protein>
    <submittedName>
        <fullName evidence="2">DUF3108 domain-containing protein</fullName>
    </submittedName>
</protein>
<dbReference type="InterPro" id="IPR021457">
    <property type="entry name" value="DUF3108"/>
</dbReference>
<accession>A0ABT6AUX4</accession>
<dbReference type="Pfam" id="PF11306">
    <property type="entry name" value="DUF3108"/>
    <property type="match status" value="1"/>
</dbReference>
<feature type="region of interest" description="Disordered" evidence="1">
    <location>
        <begin position="1"/>
        <end position="108"/>
    </location>
</feature>